<keyword evidence="3" id="KW-0732">Signal</keyword>
<feature type="transmembrane region" description="Helical" evidence="2">
    <location>
        <begin position="915"/>
        <end position="935"/>
    </location>
</feature>
<dbReference type="EMBL" id="DSQF01000004">
    <property type="protein sequence ID" value="HGZ42303.1"/>
    <property type="molecule type" value="Genomic_DNA"/>
</dbReference>
<dbReference type="InterPro" id="IPR019734">
    <property type="entry name" value="TPR_rpt"/>
</dbReference>
<feature type="chain" id="PRO_5032544994" evidence="3">
    <location>
        <begin position="28"/>
        <end position="944"/>
    </location>
</feature>
<comment type="caution">
    <text evidence="5">The sequence shown here is derived from an EMBL/GenBank/DDBJ whole genome shotgun (WGS) entry which is preliminary data.</text>
</comment>
<evidence type="ECO:0000313" key="5">
    <source>
        <dbReference type="EMBL" id="HGZ42303.1"/>
    </source>
</evidence>
<evidence type="ECO:0000259" key="4">
    <source>
        <dbReference type="Pfam" id="PF12770"/>
    </source>
</evidence>
<accession>A0A832I4B3</accession>
<dbReference type="Gene3D" id="1.25.40.10">
    <property type="entry name" value="Tetratricopeptide repeat domain"/>
    <property type="match status" value="2"/>
</dbReference>
<dbReference type="SMART" id="SM00028">
    <property type="entry name" value="TPR"/>
    <property type="match status" value="4"/>
</dbReference>
<dbReference type="AlphaFoldDB" id="A0A832I4B3"/>
<gene>
    <name evidence="5" type="ORF">ENR23_02560</name>
</gene>
<dbReference type="PANTHER" id="PTHR10098:SF108">
    <property type="entry name" value="TETRATRICOPEPTIDE REPEAT PROTEIN 28"/>
    <property type="match status" value="1"/>
</dbReference>
<dbReference type="InterPro" id="IPR024983">
    <property type="entry name" value="CHAT_dom"/>
</dbReference>
<keyword evidence="1" id="KW-0802">TPR repeat</keyword>
<evidence type="ECO:0000256" key="2">
    <source>
        <dbReference type="SAM" id="Phobius"/>
    </source>
</evidence>
<evidence type="ECO:0000256" key="3">
    <source>
        <dbReference type="SAM" id="SignalP"/>
    </source>
</evidence>
<proteinExistence type="predicted"/>
<keyword evidence="2" id="KW-0812">Transmembrane</keyword>
<dbReference type="Pfam" id="PF13424">
    <property type="entry name" value="TPR_12"/>
    <property type="match status" value="1"/>
</dbReference>
<keyword evidence="2" id="KW-1133">Transmembrane helix</keyword>
<evidence type="ECO:0000256" key="1">
    <source>
        <dbReference type="PROSITE-ProRule" id="PRU00339"/>
    </source>
</evidence>
<sequence>MRSPCPPARVPLALALALTVAGFAAPAACGAPGPAPAARTLTAAVALRERLHADSTAAFRMLDRGALDSCRALLAGTIAAAAAFGDPALEARARLLDLGVDVRRGQVATVLARLAPVARMAEASRDTGVWMWAMRLEAMTRNILGRPDEGVALARRWLALAERSRNLEYQAQARTMIGWHAWQRGDLAAARRELEWSLPRYEALQHPVGLPYTLNLLGNVALAEARFAEARALYERVAALSRAFENDRMAVMALFNLGVVEARAGDPARAVTRYREALAIHERRGEVWDALLAMGNLTTFLVALGRVDEAAALARRGIALAAEHGLALEIHWQRMGLADALAAAGRADSARALYRAVLAAGDSLPPDLVSNTSSGLARALADADSLAAALEVMARGRRFAARGEAEPRARFAILHAELLTRAGRAAEALAEVGPRAPALEASGDLELALAAWVEVARAERALGRTAAAERAVARATAAWEAGRRRTSDLELREMRGERAARLAVESALLALGAAGGAGAPGEGAAAFDRVQRFKTRTLIERLAGPRAFADSADAALDPEGVTAARVRGAVLHDGELLLEYVVGPDTSLVFAVTRHALRVVGLPGAARLARVVSVARELFAAPPAGGADGAPAAAAARLGARLLPGLADLVAAARAVVVAPDGPLHRVPFAALVPPGGDAPLAAGREVWLTPSATYLALLRGRGAGAGRGMFVFAGAPRAGEAPLAGAAREARGLADRYRDVTLRVAGRRGPAPLDAAALAGYRALHFASHAHADDQLPWRSGIVVGGGAAGGDSLLSAADIAAARLGAPVVVLSGCESAGGRARTGEGVAGLASAFLAAGAPVVVATLWPVDDRTTADFMARFYESLAAGRSVAAALAEAQARARARSATAHPFHWAGFVALGDGDATLPLARRATAGVGSWLGALAALAALAAASRARRRARE</sequence>
<dbReference type="SUPFAM" id="SSF48452">
    <property type="entry name" value="TPR-like"/>
    <property type="match status" value="1"/>
</dbReference>
<name>A0A832I4B3_UNCEI</name>
<dbReference type="Pfam" id="PF12770">
    <property type="entry name" value="CHAT"/>
    <property type="match status" value="1"/>
</dbReference>
<feature type="domain" description="CHAT" evidence="4">
    <location>
        <begin position="635"/>
        <end position="904"/>
    </location>
</feature>
<feature type="repeat" description="TPR" evidence="1">
    <location>
        <begin position="251"/>
        <end position="284"/>
    </location>
</feature>
<dbReference type="InterPro" id="IPR011990">
    <property type="entry name" value="TPR-like_helical_dom_sf"/>
</dbReference>
<reference evidence="5" key="1">
    <citation type="journal article" date="2020" name="mSystems">
        <title>Genome- and Community-Level Interaction Insights into Carbon Utilization and Element Cycling Functions of Hydrothermarchaeota in Hydrothermal Sediment.</title>
        <authorList>
            <person name="Zhou Z."/>
            <person name="Liu Y."/>
            <person name="Xu W."/>
            <person name="Pan J."/>
            <person name="Luo Z.H."/>
            <person name="Li M."/>
        </authorList>
    </citation>
    <scope>NUCLEOTIDE SEQUENCE [LARGE SCALE GENOMIC DNA]</scope>
    <source>
        <strain evidence="5">SpSt-381</strain>
    </source>
</reference>
<dbReference type="PROSITE" id="PS50005">
    <property type="entry name" value="TPR"/>
    <property type="match status" value="1"/>
</dbReference>
<protein>
    <submittedName>
        <fullName evidence="5">CHAT domain-containing protein</fullName>
    </submittedName>
</protein>
<keyword evidence="2" id="KW-0472">Membrane</keyword>
<dbReference type="PANTHER" id="PTHR10098">
    <property type="entry name" value="RAPSYN-RELATED"/>
    <property type="match status" value="1"/>
</dbReference>
<organism evidence="5">
    <name type="scientific">Eiseniibacteriota bacterium</name>
    <dbReference type="NCBI Taxonomy" id="2212470"/>
    <lineage>
        <taxon>Bacteria</taxon>
        <taxon>Candidatus Eiseniibacteriota</taxon>
    </lineage>
</organism>
<feature type="signal peptide" evidence="3">
    <location>
        <begin position="1"/>
        <end position="27"/>
    </location>
</feature>